<dbReference type="PANTHER" id="PTHR30027">
    <property type="entry name" value="RIBOSOMAL RNA SMALL SUBUNIT METHYLTRANSFERASE E"/>
    <property type="match status" value="1"/>
</dbReference>
<organism evidence="15 16">
    <name type="scientific">Leucobacter exalbidus</name>
    <dbReference type="NCBI Taxonomy" id="662960"/>
    <lineage>
        <taxon>Bacteria</taxon>
        <taxon>Bacillati</taxon>
        <taxon>Actinomycetota</taxon>
        <taxon>Actinomycetes</taxon>
        <taxon>Micrococcales</taxon>
        <taxon>Microbacteriaceae</taxon>
        <taxon>Leucobacter</taxon>
    </lineage>
</organism>
<evidence type="ECO:0000256" key="9">
    <source>
        <dbReference type="ARBA" id="ARBA00022691"/>
    </source>
</evidence>
<evidence type="ECO:0000256" key="11">
    <source>
        <dbReference type="ARBA" id="ARBA00047944"/>
    </source>
</evidence>
<dbReference type="GO" id="GO:0005737">
    <property type="term" value="C:cytoplasm"/>
    <property type="evidence" value="ECO:0007669"/>
    <property type="project" value="UniProtKB-SubCell"/>
</dbReference>
<feature type="domain" description="Ribosomal RNA small subunit methyltransferase E PUA-like" evidence="14">
    <location>
        <begin position="23"/>
        <end position="69"/>
    </location>
</feature>
<comment type="function">
    <text evidence="10 12">Specifically methylates the N3 position of the uracil ring of uridine 1498 (m3U1498) in 16S rRNA. Acts on the fully assembled 30S ribosomal subunit.</text>
</comment>
<dbReference type="InterPro" id="IPR029026">
    <property type="entry name" value="tRNA_m1G_MTases_N"/>
</dbReference>
<dbReference type="NCBIfam" id="NF008693">
    <property type="entry name" value="PRK11713.2-3"/>
    <property type="match status" value="1"/>
</dbReference>
<evidence type="ECO:0000256" key="5">
    <source>
        <dbReference type="ARBA" id="ARBA00022490"/>
    </source>
</evidence>
<comment type="catalytic activity">
    <reaction evidence="11 12">
        <text>uridine(1498) in 16S rRNA + S-adenosyl-L-methionine = N(3)-methyluridine(1498) in 16S rRNA + S-adenosyl-L-homocysteine + H(+)</text>
        <dbReference type="Rhea" id="RHEA:42920"/>
        <dbReference type="Rhea" id="RHEA-COMP:10283"/>
        <dbReference type="Rhea" id="RHEA-COMP:10284"/>
        <dbReference type="ChEBI" id="CHEBI:15378"/>
        <dbReference type="ChEBI" id="CHEBI:57856"/>
        <dbReference type="ChEBI" id="CHEBI:59789"/>
        <dbReference type="ChEBI" id="CHEBI:65315"/>
        <dbReference type="ChEBI" id="CHEBI:74502"/>
        <dbReference type="EC" id="2.1.1.193"/>
    </reaction>
</comment>
<evidence type="ECO:0000256" key="8">
    <source>
        <dbReference type="ARBA" id="ARBA00022679"/>
    </source>
</evidence>
<dbReference type="SUPFAM" id="SSF88697">
    <property type="entry name" value="PUA domain-like"/>
    <property type="match status" value="1"/>
</dbReference>
<dbReference type="InterPro" id="IPR046886">
    <property type="entry name" value="RsmE_MTase_dom"/>
</dbReference>
<evidence type="ECO:0000259" key="14">
    <source>
        <dbReference type="Pfam" id="PF20260"/>
    </source>
</evidence>
<evidence type="ECO:0000256" key="7">
    <source>
        <dbReference type="ARBA" id="ARBA00022603"/>
    </source>
</evidence>
<dbReference type="InterPro" id="IPR006700">
    <property type="entry name" value="RsmE"/>
</dbReference>
<dbReference type="InterPro" id="IPR046887">
    <property type="entry name" value="RsmE_PUA-like"/>
</dbReference>
<evidence type="ECO:0000256" key="12">
    <source>
        <dbReference type="PIRNR" id="PIRNR015601"/>
    </source>
</evidence>
<dbReference type="RefSeq" id="WP_209704177.1">
    <property type="nucleotide sequence ID" value="NZ_JAFIDA010000001.1"/>
</dbReference>
<reference evidence="15" key="1">
    <citation type="submission" date="2021-02" db="EMBL/GenBank/DDBJ databases">
        <title>Sequencing the genomes of 1000 actinobacteria strains.</title>
        <authorList>
            <person name="Klenk H.-P."/>
        </authorList>
    </citation>
    <scope>NUCLEOTIDE SEQUENCE</scope>
    <source>
        <strain evidence="15">DSM 22850</strain>
    </source>
</reference>
<dbReference type="SUPFAM" id="SSF75217">
    <property type="entry name" value="alpha/beta knot"/>
    <property type="match status" value="1"/>
</dbReference>
<evidence type="ECO:0000256" key="4">
    <source>
        <dbReference type="ARBA" id="ARBA00013673"/>
    </source>
</evidence>
<dbReference type="Pfam" id="PF20260">
    <property type="entry name" value="PUA_4"/>
    <property type="match status" value="1"/>
</dbReference>
<keyword evidence="7 12" id="KW-0489">Methyltransferase</keyword>
<dbReference type="EMBL" id="JAFIDA010000001">
    <property type="protein sequence ID" value="MBP1325099.1"/>
    <property type="molecule type" value="Genomic_DNA"/>
</dbReference>
<dbReference type="AlphaFoldDB" id="A0A940PPA2"/>
<keyword evidence="6 12" id="KW-0698">rRNA processing</keyword>
<evidence type="ECO:0000256" key="1">
    <source>
        <dbReference type="ARBA" id="ARBA00004496"/>
    </source>
</evidence>
<dbReference type="NCBIfam" id="TIGR00046">
    <property type="entry name" value="RsmE family RNA methyltransferase"/>
    <property type="match status" value="1"/>
</dbReference>
<dbReference type="Proteomes" id="UP000675163">
    <property type="component" value="Unassembled WGS sequence"/>
</dbReference>
<evidence type="ECO:0000256" key="3">
    <source>
        <dbReference type="ARBA" id="ARBA00012328"/>
    </source>
</evidence>
<dbReference type="Gene3D" id="3.40.1280.10">
    <property type="match status" value="1"/>
</dbReference>
<keyword evidence="5 12" id="KW-0963">Cytoplasm</keyword>
<evidence type="ECO:0000256" key="6">
    <source>
        <dbReference type="ARBA" id="ARBA00022552"/>
    </source>
</evidence>
<accession>A0A940PPA2</accession>
<dbReference type="CDD" id="cd18084">
    <property type="entry name" value="RsmE-like"/>
    <property type="match status" value="1"/>
</dbReference>
<protein>
    <recommendedName>
        <fullName evidence="4 12">Ribosomal RNA small subunit methyltransferase E</fullName>
        <ecNumber evidence="3 12">2.1.1.193</ecNumber>
    </recommendedName>
</protein>
<sequence>MANLYYAEQLAEAPLAPGTVVEVTGDEAHHAVRVSRLRTGERILIGDGQGRIGEGEVETAERDRFTVRLDTVHEAATPAPALVLVQALAKGDRDERAIEQATEFGVDAIVPWQANRSVSRWNGSGDKAERGCEKWQRIAREAAKQSLRPRIPGVRPLTSLAGLCELAALPSTEVIALHPRGNHPLSAWVSAHAATLNGGAGGAHEVVVVVGPEGGFSDTELDRLEAAGAQIAVLGETVLRTSSAGPAALAVLNVALGRW</sequence>
<keyword evidence="9 12" id="KW-0949">S-adenosyl-L-methionine</keyword>
<proteinExistence type="inferred from homology"/>
<evidence type="ECO:0000313" key="15">
    <source>
        <dbReference type="EMBL" id="MBP1325099.1"/>
    </source>
</evidence>
<comment type="caution">
    <text evidence="15">The sequence shown here is derived from an EMBL/GenBank/DDBJ whole genome shotgun (WGS) entry which is preliminary data.</text>
</comment>
<keyword evidence="16" id="KW-1185">Reference proteome</keyword>
<dbReference type="InterPro" id="IPR015947">
    <property type="entry name" value="PUA-like_sf"/>
</dbReference>
<comment type="subcellular location">
    <subcellularLocation>
        <location evidence="1 12">Cytoplasm</location>
    </subcellularLocation>
</comment>
<dbReference type="GO" id="GO:0070042">
    <property type="term" value="F:rRNA (uridine-N3-)-methyltransferase activity"/>
    <property type="evidence" value="ECO:0007669"/>
    <property type="project" value="TreeGrafter"/>
</dbReference>
<dbReference type="PIRSF" id="PIRSF015601">
    <property type="entry name" value="MTase_slr0722"/>
    <property type="match status" value="1"/>
</dbReference>
<evidence type="ECO:0000256" key="10">
    <source>
        <dbReference type="ARBA" id="ARBA00025699"/>
    </source>
</evidence>
<name>A0A940PPA2_9MICO</name>
<comment type="similarity">
    <text evidence="2 12">Belongs to the RNA methyltransferase RsmE family.</text>
</comment>
<dbReference type="Pfam" id="PF04452">
    <property type="entry name" value="Methyltrans_RNA"/>
    <property type="match status" value="1"/>
</dbReference>
<gene>
    <name evidence="15" type="ORF">JOF28_000331</name>
</gene>
<dbReference type="InterPro" id="IPR029028">
    <property type="entry name" value="Alpha/beta_knot_MTases"/>
</dbReference>
<evidence type="ECO:0000256" key="2">
    <source>
        <dbReference type="ARBA" id="ARBA00005528"/>
    </source>
</evidence>
<dbReference type="EC" id="2.1.1.193" evidence="3 12"/>
<keyword evidence="8 12" id="KW-0808">Transferase</keyword>
<evidence type="ECO:0000313" key="16">
    <source>
        <dbReference type="Proteomes" id="UP000675163"/>
    </source>
</evidence>
<feature type="domain" description="Ribosomal RNA small subunit methyltransferase E methyltransferase" evidence="13">
    <location>
        <begin position="80"/>
        <end position="252"/>
    </location>
</feature>
<dbReference type="GO" id="GO:0070475">
    <property type="term" value="P:rRNA base methylation"/>
    <property type="evidence" value="ECO:0007669"/>
    <property type="project" value="TreeGrafter"/>
</dbReference>
<dbReference type="PANTHER" id="PTHR30027:SF3">
    <property type="entry name" value="16S RRNA (URACIL(1498)-N(3))-METHYLTRANSFERASE"/>
    <property type="match status" value="1"/>
</dbReference>
<evidence type="ECO:0000259" key="13">
    <source>
        <dbReference type="Pfam" id="PF04452"/>
    </source>
</evidence>
<dbReference type="Gene3D" id="2.40.240.20">
    <property type="entry name" value="Hypothetical PUA domain-like, domain 1"/>
    <property type="match status" value="1"/>
</dbReference>